<accession>A0A0C9XCF3</accession>
<name>A0A0C9XCF3_9AGAR</name>
<protein>
    <submittedName>
        <fullName evidence="1">Unplaced genomic scaffold K443scaffold_221, whole genome shotgun sequence</fullName>
    </submittedName>
</protein>
<reference evidence="1 2" key="1">
    <citation type="submission" date="2014-04" db="EMBL/GenBank/DDBJ databases">
        <authorList>
            <consortium name="DOE Joint Genome Institute"/>
            <person name="Kuo A."/>
            <person name="Kohler A."/>
            <person name="Nagy L.G."/>
            <person name="Floudas D."/>
            <person name="Copeland A."/>
            <person name="Barry K.W."/>
            <person name="Cichocki N."/>
            <person name="Veneault-Fourrey C."/>
            <person name="LaButti K."/>
            <person name="Lindquist E.A."/>
            <person name="Lipzen A."/>
            <person name="Lundell T."/>
            <person name="Morin E."/>
            <person name="Murat C."/>
            <person name="Sun H."/>
            <person name="Tunlid A."/>
            <person name="Henrissat B."/>
            <person name="Grigoriev I.V."/>
            <person name="Hibbett D.S."/>
            <person name="Martin F."/>
            <person name="Nordberg H.P."/>
            <person name="Cantor M.N."/>
            <person name="Hua S.X."/>
        </authorList>
    </citation>
    <scope>NUCLEOTIDE SEQUENCE [LARGE SCALE GENOMIC DNA]</scope>
    <source>
        <strain evidence="1 2">LaAM-08-1</strain>
    </source>
</reference>
<gene>
    <name evidence="1" type="ORF">K443DRAFT_11384</name>
</gene>
<dbReference type="HOGENOM" id="CLU_1806469_0_0_1"/>
<dbReference type="AlphaFoldDB" id="A0A0C9XCF3"/>
<organism evidence="1 2">
    <name type="scientific">Laccaria amethystina LaAM-08-1</name>
    <dbReference type="NCBI Taxonomy" id="1095629"/>
    <lineage>
        <taxon>Eukaryota</taxon>
        <taxon>Fungi</taxon>
        <taxon>Dikarya</taxon>
        <taxon>Basidiomycota</taxon>
        <taxon>Agaricomycotina</taxon>
        <taxon>Agaricomycetes</taxon>
        <taxon>Agaricomycetidae</taxon>
        <taxon>Agaricales</taxon>
        <taxon>Agaricineae</taxon>
        <taxon>Hydnangiaceae</taxon>
        <taxon>Laccaria</taxon>
    </lineage>
</organism>
<evidence type="ECO:0000313" key="2">
    <source>
        <dbReference type="Proteomes" id="UP000054477"/>
    </source>
</evidence>
<dbReference type="EMBL" id="KN838756">
    <property type="protein sequence ID" value="KIJ95416.1"/>
    <property type="molecule type" value="Genomic_DNA"/>
</dbReference>
<sequence length="143" mass="15828">MGSGGIRWNMSFRWIPTESEWNMLESAGICLHRVSSNQRQTMNGVLRSVVLIRGRSSSYAGVRCRTWAGVFAFIRGHVVSICGRPFLYAGVSLSGEGSCLRTWAVIIGSYDVGGVSWSRQQAIVEQLGLVTWHCHVGVIVRVR</sequence>
<dbReference type="Proteomes" id="UP000054477">
    <property type="component" value="Unassembled WGS sequence"/>
</dbReference>
<keyword evidence="2" id="KW-1185">Reference proteome</keyword>
<proteinExistence type="predicted"/>
<evidence type="ECO:0000313" key="1">
    <source>
        <dbReference type="EMBL" id="KIJ95416.1"/>
    </source>
</evidence>
<reference evidence="2" key="2">
    <citation type="submission" date="2015-01" db="EMBL/GenBank/DDBJ databases">
        <title>Evolutionary Origins and Diversification of the Mycorrhizal Mutualists.</title>
        <authorList>
            <consortium name="DOE Joint Genome Institute"/>
            <consortium name="Mycorrhizal Genomics Consortium"/>
            <person name="Kohler A."/>
            <person name="Kuo A."/>
            <person name="Nagy L.G."/>
            <person name="Floudas D."/>
            <person name="Copeland A."/>
            <person name="Barry K.W."/>
            <person name="Cichocki N."/>
            <person name="Veneault-Fourrey C."/>
            <person name="LaButti K."/>
            <person name="Lindquist E.A."/>
            <person name="Lipzen A."/>
            <person name="Lundell T."/>
            <person name="Morin E."/>
            <person name="Murat C."/>
            <person name="Riley R."/>
            <person name="Ohm R."/>
            <person name="Sun H."/>
            <person name="Tunlid A."/>
            <person name="Henrissat B."/>
            <person name="Grigoriev I.V."/>
            <person name="Hibbett D.S."/>
            <person name="Martin F."/>
        </authorList>
    </citation>
    <scope>NUCLEOTIDE SEQUENCE [LARGE SCALE GENOMIC DNA]</scope>
    <source>
        <strain evidence="2">LaAM-08-1</strain>
    </source>
</reference>